<evidence type="ECO:0000313" key="2">
    <source>
        <dbReference type="Proteomes" id="UP001364617"/>
    </source>
</evidence>
<keyword evidence="2" id="KW-1185">Reference proteome</keyword>
<name>A0AAN9CGN6_9TELE</name>
<protein>
    <submittedName>
        <fullName evidence="1">Uncharacterized protein</fullName>
    </submittedName>
</protein>
<proteinExistence type="predicted"/>
<organism evidence="1 2">
    <name type="scientific">Phoxinus phoxinus</name>
    <name type="common">Eurasian minnow</name>
    <dbReference type="NCBI Taxonomy" id="58324"/>
    <lineage>
        <taxon>Eukaryota</taxon>
        <taxon>Metazoa</taxon>
        <taxon>Chordata</taxon>
        <taxon>Craniata</taxon>
        <taxon>Vertebrata</taxon>
        <taxon>Euteleostomi</taxon>
        <taxon>Actinopterygii</taxon>
        <taxon>Neopterygii</taxon>
        <taxon>Teleostei</taxon>
        <taxon>Ostariophysi</taxon>
        <taxon>Cypriniformes</taxon>
        <taxon>Leuciscidae</taxon>
        <taxon>Phoxininae</taxon>
        <taxon>Phoxinus</taxon>
    </lineage>
</organism>
<gene>
    <name evidence="1" type="ORF">R3I93_019425</name>
</gene>
<sequence>MSSCCFSTDVALGSEDTKDV</sequence>
<evidence type="ECO:0000313" key="1">
    <source>
        <dbReference type="EMBL" id="KAK7129779.1"/>
    </source>
</evidence>
<reference evidence="1 2" key="1">
    <citation type="submission" date="2024-02" db="EMBL/GenBank/DDBJ databases">
        <title>Chromosome-level genome assembly of the Eurasian Minnow (Phoxinus phoxinus).</title>
        <authorList>
            <person name="Oriowo T.O."/>
            <person name="Martin S."/>
            <person name="Stange M."/>
            <person name="Chrysostomakis Y."/>
            <person name="Brown T."/>
            <person name="Winkler S."/>
            <person name="Kukowka S."/>
            <person name="Myers E.W."/>
            <person name="Bohne A."/>
        </authorList>
    </citation>
    <scope>NUCLEOTIDE SEQUENCE [LARGE SCALE GENOMIC DNA]</scope>
    <source>
        <strain evidence="1">ZFMK-TIS-60720</strain>
        <tissue evidence="1">Whole Organism</tissue>
    </source>
</reference>
<comment type="caution">
    <text evidence="1">The sequence shown here is derived from an EMBL/GenBank/DDBJ whole genome shotgun (WGS) entry which is preliminary data.</text>
</comment>
<dbReference type="EMBL" id="JAYKXH010000021">
    <property type="protein sequence ID" value="KAK7129779.1"/>
    <property type="molecule type" value="Genomic_DNA"/>
</dbReference>
<dbReference type="Proteomes" id="UP001364617">
    <property type="component" value="Unassembled WGS sequence"/>
</dbReference>
<accession>A0AAN9CGN6</accession>
<dbReference type="AlphaFoldDB" id="A0AAN9CGN6"/>